<dbReference type="Gene3D" id="2.40.160.20">
    <property type="match status" value="1"/>
</dbReference>
<sequence length="189" mass="19572">MKKLFLGAVVFAAGLFGTANAQIQEGNWMVGGQVAKMRFTNGVNLNLTPQVGYFVKDNWAVGAQVGLDVASAGGGTGTTTNWTLGGFTRYYFGSNEIESLLKNGRFFAEGTVGFGGINNSAGSTTNGVNLGVGAGYSYFITKNVSLDALLKFDTVTGGGNTAGNGNLGLNVGFQIFLPTSKVKAALKDQ</sequence>
<reference evidence="3" key="2">
    <citation type="submission" date="2022-10" db="EMBL/GenBank/DDBJ databases">
        <title>Sifting through the core-genome to identify putative cross-protective antigens against Riemerella anatipestifer.</title>
        <authorList>
            <person name="Zheng X."/>
            <person name="Zhang W."/>
        </authorList>
    </citation>
    <scope>NUCLEOTIDE SEQUENCE</scope>
    <source>
        <strain evidence="3">ZWRA178</strain>
    </source>
</reference>
<dbReference type="Proteomes" id="UP001207440">
    <property type="component" value="Unassembled WGS sequence"/>
</dbReference>
<reference evidence="2 5" key="1">
    <citation type="submission" date="2015-06" db="EMBL/GenBank/DDBJ databases">
        <title>R. anatipestifer strain HXb2 is the most virulent strain so far, and the genome sequence would help us uncover the pathogenesis.</title>
        <authorList>
            <person name="Hu Q."/>
            <person name="Qi J."/>
            <person name="Bo H."/>
            <person name="Liu G."/>
            <person name="Tao M."/>
            <person name="Ding Y."/>
            <person name="Xue Y."/>
        </authorList>
    </citation>
    <scope>NUCLEOTIDE SEQUENCE [LARGE SCALE GENOMIC DNA]</scope>
    <source>
        <strain evidence="2 5">HXb2</strain>
    </source>
</reference>
<feature type="chain" id="PRO_5014255264" description="Outer membrane protein beta-barrel domain-containing protein" evidence="1">
    <location>
        <begin position="22"/>
        <end position="189"/>
    </location>
</feature>
<dbReference type="Proteomes" id="UP000189883">
    <property type="component" value="Chromosome"/>
</dbReference>
<accession>A0A1A5HL09</accession>
<keyword evidence="1" id="KW-0732">Signal</keyword>
<evidence type="ECO:0000313" key="3">
    <source>
        <dbReference type="EMBL" id="MCW0523322.1"/>
    </source>
</evidence>
<reference evidence="4" key="3">
    <citation type="submission" date="2023-01" db="EMBL/GenBank/DDBJ databases">
        <title>Genome-based studies on antimicrobial resistance profiles of Riemerella anatipestifer in China, 1994 to 2021.</title>
        <authorList>
            <person name="Yang Z."/>
            <person name="Zhu D."/>
        </authorList>
    </citation>
    <scope>NUCLEOTIDE SEQUENCE</scope>
    <source>
        <strain evidence="4">RCAD1218</strain>
    </source>
</reference>
<proteinExistence type="predicted"/>
<dbReference type="SUPFAM" id="SSF56925">
    <property type="entry name" value="OMPA-like"/>
    <property type="match status" value="1"/>
</dbReference>
<dbReference type="RefSeq" id="WP_064969643.1">
    <property type="nucleotide sequence ID" value="NZ_CP011859.1"/>
</dbReference>
<evidence type="ECO:0000313" key="5">
    <source>
        <dbReference type="Proteomes" id="UP000189883"/>
    </source>
</evidence>
<evidence type="ECO:0000313" key="2">
    <source>
        <dbReference type="EMBL" id="AQY22371.1"/>
    </source>
</evidence>
<evidence type="ECO:0008006" key="6">
    <source>
        <dbReference type="Google" id="ProtNLM"/>
    </source>
</evidence>
<dbReference type="Proteomes" id="UP001284033">
    <property type="component" value="Unassembled WGS sequence"/>
</dbReference>
<evidence type="ECO:0000256" key="1">
    <source>
        <dbReference type="SAM" id="SignalP"/>
    </source>
</evidence>
<name>A0A1A5HL09_RIEAN</name>
<organism evidence="2 5">
    <name type="scientific">Riemerella anatipestifer</name>
    <name type="common">Moraxella anatipestifer</name>
    <dbReference type="NCBI Taxonomy" id="34085"/>
    <lineage>
        <taxon>Bacteria</taxon>
        <taxon>Pseudomonadati</taxon>
        <taxon>Bacteroidota</taxon>
        <taxon>Flavobacteriia</taxon>
        <taxon>Flavobacteriales</taxon>
        <taxon>Weeksellaceae</taxon>
        <taxon>Riemerella</taxon>
    </lineage>
</organism>
<dbReference type="OrthoDB" id="945117at2"/>
<feature type="signal peptide" evidence="1">
    <location>
        <begin position="1"/>
        <end position="21"/>
    </location>
</feature>
<gene>
    <name evidence="2" type="ORF">AB406_1425</name>
    <name evidence="3" type="ORF">OKE68_03180</name>
    <name evidence="4" type="ORF">PG303_00105</name>
</gene>
<dbReference type="InterPro" id="IPR011250">
    <property type="entry name" value="OMP/PagP_B-barrel"/>
</dbReference>
<protein>
    <recommendedName>
        <fullName evidence="6">Outer membrane protein beta-barrel domain-containing protein</fullName>
    </recommendedName>
</protein>
<dbReference type="EMBL" id="JAQZHK010000001">
    <property type="protein sequence ID" value="MDY3511620.1"/>
    <property type="molecule type" value="Genomic_DNA"/>
</dbReference>
<dbReference type="EMBL" id="JAOZYT010000012">
    <property type="protein sequence ID" value="MCW0523322.1"/>
    <property type="molecule type" value="Genomic_DNA"/>
</dbReference>
<dbReference type="AlphaFoldDB" id="A0A1A5HL09"/>
<evidence type="ECO:0000313" key="4">
    <source>
        <dbReference type="EMBL" id="MDY3511620.1"/>
    </source>
</evidence>
<dbReference type="EMBL" id="CP011859">
    <property type="protein sequence ID" value="AQY22371.1"/>
    <property type="molecule type" value="Genomic_DNA"/>
</dbReference>